<dbReference type="InterPro" id="IPR016208">
    <property type="entry name" value="Ald_Oxase/xanthine_DH-like"/>
</dbReference>
<sequence>MNYKVIGSSVSRLDGVAKVTGKAKYADDYFEREMLVGKVLRSPYAHAKIKSIDVSKAKDLEGVEAVITHLDLPKIKFATAGHPWTFDEAHRDVEDRLIITDKVRFCGEPVAAVVATDEIIAKKALKLIEVEYEVLPFVLDQEEAIKEGAPIIHEKRKDNIINSFGNGVGDVEKELKEADKVFIGKFNTSTVQHCHMENHSAYAYVESDGRIVIVTSTQIPHIVRRIVGQALGLPWGRIRVIKPYIGGGFGNKQDVVIEPLTVAMTLAVNGRPVRYALTREECFIDTRVRHAMQFAFKTGVSKDGKLLAIDIKNLVNNGAYASHGHSVTMSCGSKFRPLYDFNAIKYEPKTIYTNIPVAGAMRGYGVPQISFALESHLDDIARELNIDPVEFRLKNLVKQNHVDPSSKNVVRSMGLPLCLEKGKKLINWDEKKKNYKSQAGNLVRGVGMACFSYFAGTHPVALEAAGARIVMNQDGSVQLQIGATEIGQGSDTVFAQMTSEVLGIPIDMVHVISNQDTDVTPFDTGAYASRQTFVTGAAVKKAAIEVKSKVLQFASRKNGLNPEVMDIVECNIVEKTTGIVVCPLEQIALESFYDRIYSCPITSDISVNIRTNVVAYGATFAEVEVDMKTGQIAVVEIYNIHDSGTIINPMLAEGQVDGGVSMALGYALSEQMIFDEKTGRTLNNNLLDYKLQTILDTPNIGSAFVEIPDDAGSFGQKSLGENTTLSPAPAIRNAVLDATGVAFNRIPMNPQRVFEKFKEEGLI</sequence>
<dbReference type="InterPro" id="IPR037165">
    <property type="entry name" value="AldOxase/xan_DH_Mopterin-bd_sf"/>
</dbReference>
<dbReference type="PANTHER" id="PTHR11908">
    <property type="entry name" value="XANTHINE DEHYDROGENASE"/>
    <property type="match status" value="1"/>
</dbReference>
<dbReference type="Proteomes" id="UP001501047">
    <property type="component" value="Unassembled WGS sequence"/>
</dbReference>
<dbReference type="Pfam" id="PF02738">
    <property type="entry name" value="MoCoBD_1"/>
    <property type="match status" value="1"/>
</dbReference>
<reference evidence="4 5" key="1">
    <citation type="journal article" date="2019" name="Int. J. Syst. Evol. Microbiol.">
        <title>The Global Catalogue of Microorganisms (GCM) 10K type strain sequencing project: providing services to taxonomists for standard genome sequencing and annotation.</title>
        <authorList>
            <consortium name="The Broad Institute Genomics Platform"/>
            <consortium name="The Broad Institute Genome Sequencing Center for Infectious Disease"/>
            <person name="Wu L."/>
            <person name="Ma J."/>
        </authorList>
    </citation>
    <scope>NUCLEOTIDE SEQUENCE [LARGE SCALE GENOMIC DNA]</scope>
    <source>
        <strain evidence="4 5">JCM 1417</strain>
    </source>
</reference>
<dbReference type="SUPFAM" id="SSF54665">
    <property type="entry name" value="CO dehydrogenase molybdoprotein N-domain-like"/>
    <property type="match status" value="1"/>
</dbReference>
<dbReference type="Pfam" id="PF20256">
    <property type="entry name" value="MoCoBD_2"/>
    <property type="match status" value="1"/>
</dbReference>
<dbReference type="EMBL" id="BAAACI010000011">
    <property type="protein sequence ID" value="GAA0779323.1"/>
    <property type="molecule type" value="Genomic_DNA"/>
</dbReference>
<dbReference type="NCBIfam" id="NF043082">
    <property type="entry name" value="XdhA_XDHase"/>
    <property type="match status" value="1"/>
</dbReference>
<dbReference type="RefSeq" id="WP_343828095.1">
    <property type="nucleotide sequence ID" value="NZ_BAAACI010000011.1"/>
</dbReference>
<dbReference type="Pfam" id="PF01315">
    <property type="entry name" value="Ald_Xan_dh_C"/>
    <property type="match status" value="1"/>
</dbReference>
<evidence type="ECO:0000313" key="4">
    <source>
        <dbReference type="EMBL" id="GAA0779323.1"/>
    </source>
</evidence>
<dbReference type="SMART" id="SM01008">
    <property type="entry name" value="Ald_Xan_dh_C"/>
    <property type="match status" value="1"/>
</dbReference>
<accession>A0ABN1KYU5</accession>
<dbReference type="InterPro" id="IPR000674">
    <property type="entry name" value="Ald_Oxase/Xan_DH_a/b"/>
</dbReference>
<dbReference type="InterPro" id="IPR046867">
    <property type="entry name" value="AldOxase/xan_DH_MoCoBD2"/>
</dbReference>
<evidence type="ECO:0000259" key="3">
    <source>
        <dbReference type="SMART" id="SM01008"/>
    </source>
</evidence>
<evidence type="ECO:0000256" key="2">
    <source>
        <dbReference type="ARBA" id="ARBA00023002"/>
    </source>
</evidence>
<keyword evidence="1" id="KW-0500">Molybdenum</keyword>
<proteinExistence type="predicted"/>
<gene>
    <name evidence="4" type="primary">xdhA</name>
    <name evidence="4" type="ORF">GCM10008908_37720</name>
</gene>
<protein>
    <submittedName>
        <fullName evidence="4">Xanthine dehydrogenase molybdenum-binding subunit XdhA</fullName>
    </submittedName>
</protein>
<dbReference type="Gene3D" id="3.90.1170.50">
    <property type="entry name" value="Aldehyde oxidase/xanthine dehydrogenase, a/b hammerhead"/>
    <property type="match status" value="1"/>
</dbReference>
<keyword evidence="5" id="KW-1185">Reference proteome</keyword>
<organism evidence="4 5">
    <name type="scientific">Clostridium subterminale</name>
    <dbReference type="NCBI Taxonomy" id="1550"/>
    <lineage>
        <taxon>Bacteria</taxon>
        <taxon>Bacillati</taxon>
        <taxon>Bacillota</taxon>
        <taxon>Clostridia</taxon>
        <taxon>Eubacteriales</taxon>
        <taxon>Clostridiaceae</taxon>
        <taxon>Clostridium</taxon>
    </lineage>
</organism>
<name>A0ABN1KYU5_CLOSU</name>
<keyword evidence="2" id="KW-0560">Oxidoreductase</keyword>
<dbReference type="InterPro" id="IPR008274">
    <property type="entry name" value="AldOxase/xan_DH_MoCoBD1"/>
</dbReference>
<comment type="caution">
    <text evidence="4">The sequence shown here is derived from an EMBL/GenBank/DDBJ whole genome shotgun (WGS) entry which is preliminary data.</text>
</comment>
<dbReference type="NCBIfam" id="NF007426">
    <property type="entry name" value="PRK09970.1"/>
    <property type="match status" value="1"/>
</dbReference>
<evidence type="ECO:0000256" key="1">
    <source>
        <dbReference type="ARBA" id="ARBA00022505"/>
    </source>
</evidence>
<dbReference type="InterPro" id="IPR036856">
    <property type="entry name" value="Ald_Oxase/Xan_DH_a/b_sf"/>
</dbReference>
<dbReference type="PANTHER" id="PTHR11908:SF132">
    <property type="entry name" value="ALDEHYDE OXIDASE 1-RELATED"/>
    <property type="match status" value="1"/>
</dbReference>
<evidence type="ECO:0000313" key="5">
    <source>
        <dbReference type="Proteomes" id="UP001501047"/>
    </source>
</evidence>
<dbReference type="Gene3D" id="3.30.365.10">
    <property type="entry name" value="Aldehyde oxidase/xanthine dehydrogenase, molybdopterin binding domain"/>
    <property type="match status" value="4"/>
</dbReference>
<dbReference type="InterPro" id="IPR050028">
    <property type="entry name" value="XdhA_XDHase"/>
</dbReference>
<feature type="domain" description="Aldehyde oxidase/xanthine dehydrogenase a/b hammerhead" evidence="3">
    <location>
        <begin position="20"/>
        <end position="136"/>
    </location>
</feature>
<dbReference type="SUPFAM" id="SSF56003">
    <property type="entry name" value="Molybdenum cofactor-binding domain"/>
    <property type="match status" value="1"/>
</dbReference>